<dbReference type="Proteomes" id="UP000550707">
    <property type="component" value="Unassembled WGS sequence"/>
</dbReference>
<dbReference type="InParanoid" id="A0A7J8D2H5"/>
<dbReference type="EMBL" id="JACASF010000019">
    <property type="protein sequence ID" value="KAF6417444.1"/>
    <property type="molecule type" value="Genomic_DNA"/>
</dbReference>
<accession>A0A7J8D2H5</accession>
<evidence type="ECO:0000313" key="1">
    <source>
        <dbReference type="EMBL" id="KAF6417444.1"/>
    </source>
</evidence>
<organism evidence="1 2">
    <name type="scientific">Molossus molossus</name>
    <name type="common">Pallas' mastiff bat</name>
    <name type="synonym">Vespertilio molossus</name>
    <dbReference type="NCBI Taxonomy" id="27622"/>
    <lineage>
        <taxon>Eukaryota</taxon>
        <taxon>Metazoa</taxon>
        <taxon>Chordata</taxon>
        <taxon>Craniata</taxon>
        <taxon>Vertebrata</taxon>
        <taxon>Euteleostomi</taxon>
        <taxon>Mammalia</taxon>
        <taxon>Eutheria</taxon>
        <taxon>Laurasiatheria</taxon>
        <taxon>Chiroptera</taxon>
        <taxon>Yangochiroptera</taxon>
        <taxon>Molossidae</taxon>
        <taxon>Molossus</taxon>
    </lineage>
</organism>
<name>A0A7J8D2H5_MOLMO</name>
<gene>
    <name evidence="1" type="ORF">HJG59_018135</name>
</gene>
<proteinExistence type="predicted"/>
<protein>
    <submittedName>
        <fullName evidence="1">TGFB1-induced anti-apoptotic factor 1</fullName>
    </submittedName>
</protein>
<reference evidence="1 2" key="1">
    <citation type="journal article" date="2020" name="Nature">
        <title>Six reference-quality genomes reveal evolution of bat adaptations.</title>
        <authorList>
            <person name="Jebb D."/>
            <person name="Huang Z."/>
            <person name="Pippel M."/>
            <person name="Hughes G.M."/>
            <person name="Lavrichenko K."/>
            <person name="Devanna P."/>
            <person name="Winkler S."/>
            <person name="Jermiin L.S."/>
            <person name="Skirmuntt E.C."/>
            <person name="Katzourakis A."/>
            <person name="Burkitt-Gray L."/>
            <person name="Ray D.A."/>
            <person name="Sullivan K.A.M."/>
            <person name="Roscito J.G."/>
            <person name="Kirilenko B.M."/>
            <person name="Davalos L.M."/>
            <person name="Corthals A.P."/>
            <person name="Power M.L."/>
            <person name="Jones G."/>
            <person name="Ransome R.D."/>
            <person name="Dechmann D.K.N."/>
            <person name="Locatelli A.G."/>
            <person name="Puechmaille S.J."/>
            <person name="Fedrigo O."/>
            <person name="Jarvis E.D."/>
            <person name="Hiller M."/>
            <person name="Vernes S.C."/>
            <person name="Myers E.W."/>
            <person name="Teeling E.C."/>
        </authorList>
    </citation>
    <scope>NUCLEOTIDE SEQUENCE [LARGE SCALE GENOMIC DNA]</scope>
    <source>
        <strain evidence="1">MMolMol1</strain>
        <tissue evidence="1">Muscle</tissue>
    </source>
</reference>
<sequence length="50" mass="5632">MTYLRVNPFHLRLFGAYPSTASLPLCPSCLDHKLNLRGKALGLRTCDQKN</sequence>
<keyword evidence="2" id="KW-1185">Reference proteome</keyword>
<evidence type="ECO:0000313" key="2">
    <source>
        <dbReference type="Proteomes" id="UP000550707"/>
    </source>
</evidence>
<dbReference type="AlphaFoldDB" id="A0A7J8D2H5"/>
<comment type="caution">
    <text evidence="1">The sequence shown here is derived from an EMBL/GenBank/DDBJ whole genome shotgun (WGS) entry which is preliminary data.</text>
</comment>